<dbReference type="InterPro" id="IPR011322">
    <property type="entry name" value="N-reg_PII-like_a/b"/>
</dbReference>
<evidence type="ECO:0000256" key="1">
    <source>
        <dbReference type="ARBA" id="ARBA00010169"/>
    </source>
</evidence>
<accession>A0A8J3F699</accession>
<evidence type="ECO:0000313" key="3">
    <source>
        <dbReference type="Proteomes" id="UP000627205"/>
    </source>
</evidence>
<organism evidence="2 3">
    <name type="scientific">Oxalicibacterium solurbis</name>
    <dbReference type="NCBI Taxonomy" id="69280"/>
    <lineage>
        <taxon>Bacteria</taxon>
        <taxon>Pseudomonadati</taxon>
        <taxon>Pseudomonadota</taxon>
        <taxon>Betaproteobacteria</taxon>
        <taxon>Burkholderiales</taxon>
        <taxon>Oxalobacteraceae</taxon>
        <taxon>Oxalicibacterium</taxon>
    </lineage>
</organism>
<reference evidence="2" key="1">
    <citation type="journal article" date="2014" name="Int. J. Syst. Evol. Microbiol.">
        <title>Complete genome sequence of Corynebacterium casei LMG S-19264T (=DSM 44701T), isolated from a smear-ripened cheese.</title>
        <authorList>
            <consortium name="US DOE Joint Genome Institute (JGI-PGF)"/>
            <person name="Walter F."/>
            <person name="Albersmeier A."/>
            <person name="Kalinowski J."/>
            <person name="Ruckert C."/>
        </authorList>
    </citation>
    <scope>NUCLEOTIDE SEQUENCE</scope>
    <source>
        <strain evidence="2">CCM 7664</strain>
    </source>
</reference>
<dbReference type="PANTHER" id="PTHR23419:SF8">
    <property type="entry name" value="FI09726P"/>
    <property type="match status" value="1"/>
</dbReference>
<keyword evidence="3" id="KW-1185">Reference proteome</keyword>
<dbReference type="InterPro" id="IPR015867">
    <property type="entry name" value="N-reg_PII/ATP_PRibTrfase_C"/>
</dbReference>
<proteinExistence type="inferred from homology"/>
<comment type="similarity">
    <text evidence="1">Belongs to the CutA family.</text>
</comment>
<dbReference type="EMBL" id="BMDP01000003">
    <property type="protein sequence ID" value="GGI54829.1"/>
    <property type="molecule type" value="Genomic_DNA"/>
</dbReference>
<dbReference type="InterPro" id="IPR004323">
    <property type="entry name" value="Ion_tolerance_CutA"/>
</dbReference>
<evidence type="ECO:0000313" key="2">
    <source>
        <dbReference type="EMBL" id="GGI54829.1"/>
    </source>
</evidence>
<dbReference type="RefSeq" id="WP_188421327.1">
    <property type="nucleotide sequence ID" value="NZ_BMDP01000003.1"/>
</dbReference>
<dbReference type="GO" id="GO:0005507">
    <property type="term" value="F:copper ion binding"/>
    <property type="evidence" value="ECO:0007669"/>
    <property type="project" value="TreeGrafter"/>
</dbReference>
<dbReference type="GO" id="GO:0010038">
    <property type="term" value="P:response to metal ion"/>
    <property type="evidence" value="ECO:0007669"/>
    <property type="project" value="InterPro"/>
</dbReference>
<comment type="caution">
    <text evidence="2">The sequence shown here is derived from an EMBL/GenBank/DDBJ whole genome shotgun (WGS) entry which is preliminary data.</text>
</comment>
<dbReference type="Proteomes" id="UP000627205">
    <property type="component" value="Unassembled WGS sequence"/>
</dbReference>
<dbReference type="Gene3D" id="3.30.70.120">
    <property type="match status" value="1"/>
</dbReference>
<sequence length="117" mass="13036">MNDKDGFCALLVMTTVPDEASAQKLAHALVERRLAACVHLLPSIRAVYRWQDAIEEATEVAVHIKSVQARYAELEIAIRELHPYDVPEIVAVPIVAGSRDYLEWLKKQVAGGTDIQE</sequence>
<name>A0A8J3F699_9BURK</name>
<gene>
    <name evidence="2" type="primary">cutA</name>
    <name evidence="2" type="ORF">GCM10011430_20030</name>
</gene>
<reference evidence="2" key="2">
    <citation type="submission" date="2020-09" db="EMBL/GenBank/DDBJ databases">
        <authorList>
            <person name="Sun Q."/>
            <person name="Sedlacek I."/>
        </authorList>
    </citation>
    <scope>NUCLEOTIDE SEQUENCE</scope>
    <source>
        <strain evidence="2">CCM 7664</strain>
    </source>
</reference>
<dbReference type="Pfam" id="PF03091">
    <property type="entry name" value="CutA1"/>
    <property type="match status" value="1"/>
</dbReference>
<dbReference type="AlphaFoldDB" id="A0A8J3F699"/>
<dbReference type="SUPFAM" id="SSF54913">
    <property type="entry name" value="GlnB-like"/>
    <property type="match status" value="1"/>
</dbReference>
<dbReference type="PANTHER" id="PTHR23419">
    <property type="entry name" value="DIVALENT CATION TOLERANCE CUTA-RELATED"/>
    <property type="match status" value="1"/>
</dbReference>
<protein>
    <submittedName>
        <fullName evidence="2">Divalent-cation tolerance protein CutA</fullName>
    </submittedName>
</protein>